<keyword evidence="3" id="KW-0963">Cytoplasm</keyword>
<keyword evidence="4" id="KW-0733">Signal recognition particle</keyword>
<sequence>MSKPVLEPFSPTLPHSAKERWVCIYPCYINSRRTRARGRKISIEQGVDNPKNAEVKFILEKLSLEYLLENKVHPKELDSTEPLIHWRIRVHLKNDDGSPVNEQFPDRHSLLLYLGKTIPIIRAKRAPIGATPGTSEQSNQGKKGKKKRK</sequence>
<evidence type="ECO:0000256" key="3">
    <source>
        <dbReference type="ARBA" id="ARBA00022490"/>
    </source>
</evidence>
<name>A0AAV2TPW3_CALDB</name>
<dbReference type="GO" id="GO:0006617">
    <property type="term" value="P:SRP-dependent cotranslational protein targeting to membrane, signal sequence recognition"/>
    <property type="evidence" value="ECO:0007669"/>
    <property type="project" value="TreeGrafter"/>
</dbReference>
<proteinExistence type="inferred from homology"/>
<evidence type="ECO:0000313" key="9">
    <source>
        <dbReference type="Proteomes" id="UP001497525"/>
    </source>
</evidence>
<dbReference type="PANTHER" id="PTHR17453">
    <property type="entry name" value="SIGNAL RECOGNITION PARTICLE 19 KD PROTEIN"/>
    <property type="match status" value="1"/>
</dbReference>
<gene>
    <name evidence="8" type="ORF">CDAUBV1_LOCUS13985</name>
</gene>
<dbReference type="PANTHER" id="PTHR17453:SF0">
    <property type="entry name" value="SIGNAL RECOGNITION PARTICLE 19 KDA PROTEIN"/>
    <property type="match status" value="1"/>
</dbReference>
<comment type="function">
    <text evidence="6">Component of the signal recognition particle (SRP) complex, a ribonucleoprotein complex that mediates the cotranslational targeting of secretory and membrane proteins to the endoplasmic reticulum (ER). Binds directly to 7SL RNA. Mediates binding of SRP54 to the SRP complex.</text>
</comment>
<evidence type="ECO:0000256" key="6">
    <source>
        <dbReference type="ARBA" id="ARBA00045518"/>
    </source>
</evidence>
<protein>
    <recommendedName>
        <fullName evidence="10">Signal recognition particle 19 kDa protein</fullName>
    </recommendedName>
</protein>
<evidence type="ECO:0000256" key="4">
    <source>
        <dbReference type="ARBA" id="ARBA00023135"/>
    </source>
</evidence>
<dbReference type="InterPro" id="IPR036521">
    <property type="entry name" value="SRP19-like_sf"/>
</dbReference>
<evidence type="ECO:0000256" key="7">
    <source>
        <dbReference type="SAM" id="MobiDB-lite"/>
    </source>
</evidence>
<evidence type="ECO:0000256" key="1">
    <source>
        <dbReference type="ARBA" id="ARBA00004496"/>
    </source>
</evidence>
<dbReference type="SUPFAM" id="SSF69695">
    <property type="entry name" value="SRP19"/>
    <property type="match status" value="1"/>
</dbReference>
<comment type="similarity">
    <text evidence="2">Belongs to the SRP19 family.</text>
</comment>
<dbReference type="GO" id="GO:0008312">
    <property type="term" value="F:7S RNA binding"/>
    <property type="evidence" value="ECO:0007669"/>
    <property type="project" value="InterPro"/>
</dbReference>
<dbReference type="Pfam" id="PF01922">
    <property type="entry name" value="SRP19"/>
    <property type="match status" value="1"/>
</dbReference>
<evidence type="ECO:0008006" key="10">
    <source>
        <dbReference type="Google" id="ProtNLM"/>
    </source>
</evidence>
<reference evidence="8" key="1">
    <citation type="submission" date="2024-06" db="EMBL/GenBank/DDBJ databases">
        <authorList>
            <person name="Liu X."/>
            <person name="Lenzi L."/>
            <person name="Haldenby T S."/>
            <person name="Uol C."/>
        </authorList>
    </citation>
    <scope>NUCLEOTIDE SEQUENCE</scope>
</reference>
<evidence type="ECO:0000256" key="5">
    <source>
        <dbReference type="ARBA" id="ARBA00023274"/>
    </source>
</evidence>
<accession>A0AAV2TPW3</accession>
<organism evidence="8 9">
    <name type="scientific">Calicophoron daubneyi</name>
    <name type="common">Rumen fluke</name>
    <name type="synonym">Paramphistomum daubneyi</name>
    <dbReference type="NCBI Taxonomy" id="300641"/>
    <lineage>
        <taxon>Eukaryota</taxon>
        <taxon>Metazoa</taxon>
        <taxon>Spiralia</taxon>
        <taxon>Lophotrochozoa</taxon>
        <taxon>Platyhelminthes</taxon>
        <taxon>Trematoda</taxon>
        <taxon>Digenea</taxon>
        <taxon>Plagiorchiida</taxon>
        <taxon>Pronocephalata</taxon>
        <taxon>Paramphistomoidea</taxon>
        <taxon>Paramphistomidae</taxon>
        <taxon>Calicophoron</taxon>
    </lineage>
</organism>
<dbReference type="Gene3D" id="3.30.56.30">
    <property type="entry name" value="Signal recognition particle, SRP19-like subunit"/>
    <property type="match status" value="1"/>
</dbReference>
<dbReference type="Proteomes" id="UP001497525">
    <property type="component" value="Unassembled WGS sequence"/>
</dbReference>
<evidence type="ECO:0000256" key="2">
    <source>
        <dbReference type="ARBA" id="ARBA00008910"/>
    </source>
</evidence>
<dbReference type="InterPro" id="IPR002778">
    <property type="entry name" value="Signal_recog_particle_SRP19"/>
</dbReference>
<feature type="region of interest" description="Disordered" evidence="7">
    <location>
        <begin position="125"/>
        <end position="149"/>
    </location>
</feature>
<dbReference type="GO" id="GO:0005786">
    <property type="term" value="C:signal recognition particle, endoplasmic reticulum targeting"/>
    <property type="evidence" value="ECO:0007669"/>
    <property type="project" value="UniProtKB-KW"/>
</dbReference>
<dbReference type="AlphaFoldDB" id="A0AAV2TPW3"/>
<comment type="caution">
    <text evidence="8">The sequence shown here is derived from an EMBL/GenBank/DDBJ whole genome shotgun (WGS) entry which is preliminary data.</text>
</comment>
<comment type="subcellular location">
    <subcellularLocation>
        <location evidence="1">Cytoplasm</location>
    </subcellularLocation>
</comment>
<dbReference type="EMBL" id="CAXLJL010000556">
    <property type="protein sequence ID" value="CAL5138921.1"/>
    <property type="molecule type" value="Genomic_DNA"/>
</dbReference>
<keyword evidence="5" id="KW-0687">Ribonucleoprotein</keyword>
<evidence type="ECO:0000313" key="8">
    <source>
        <dbReference type="EMBL" id="CAL5138921.1"/>
    </source>
</evidence>